<dbReference type="Proteomes" id="UP001277561">
    <property type="component" value="Unassembled WGS sequence"/>
</dbReference>
<dbReference type="Pfam" id="PF08447">
    <property type="entry name" value="PAS_3"/>
    <property type="match status" value="1"/>
</dbReference>
<name>A0AAW9FHW6_9HYPH</name>
<evidence type="ECO:0000313" key="2">
    <source>
        <dbReference type="EMBL" id="MDX8305241.1"/>
    </source>
</evidence>
<feature type="domain" description="PAS fold-3" evidence="1">
    <location>
        <begin position="26"/>
        <end position="111"/>
    </location>
</feature>
<dbReference type="EMBL" id="JAVRAF010000015">
    <property type="protein sequence ID" value="MDX8305241.1"/>
    <property type="molecule type" value="Genomic_DNA"/>
</dbReference>
<proteinExistence type="predicted"/>
<dbReference type="InterPro" id="IPR035965">
    <property type="entry name" value="PAS-like_dom_sf"/>
</dbReference>
<protein>
    <submittedName>
        <fullName evidence="2">PAS domain-containing protein</fullName>
    </submittedName>
</protein>
<dbReference type="EMBL" id="JAVRAD010000019">
    <property type="protein sequence ID" value="MDX8332561.1"/>
    <property type="molecule type" value="Genomic_DNA"/>
</dbReference>
<evidence type="ECO:0000259" key="1">
    <source>
        <dbReference type="Pfam" id="PF08447"/>
    </source>
</evidence>
<organism evidence="2">
    <name type="scientific">Agrobacterium rosae</name>
    <dbReference type="NCBI Taxonomy" id="1972867"/>
    <lineage>
        <taxon>Bacteria</taxon>
        <taxon>Pseudomonadati</taxon>
        <taxon>Pseudomonadota</taxon>
        <taxon>Alphaproteobacteria</taxon>
        <taxon>Hyphomicrobiales</taxon>
        <taxon>Rhizobiaceae</taxon>
        <taxon>Rhizobium/Agrobacterium group</taxon>
        <taxon>Agrobacterium</taxon>
    </lineage>
</organism>
<dbReference type="Gene3D" id="3.30.450.20">
    <property type="entry name" value="PAS domain"/>
    <property type="match status" value="1"/>
</dbReference>
<evidence type="ECO:0000313" key="3">
    <source>
        <dbReference type="EMBL" id="MDX8332561.1"/>
    </source>
</evidence>
<reference evidence="2 4" key="1">
    <citation type="journal article" date="2023" name="Phytobiomes J">
        <title>Deciphering the key players within the bacterial microbiota associated with aerial crown gall tumors on rhododendron: Insights into the gallobiome.</title>
        <authorList>
            <person name="Kuzmanovic N."/>
            <person name="Nesme J."/>
            <person name="Wolf J."/>
            <person name="Neumann-Schaal M."/>
            <person name="Petersen J."/>
            <person name="Fernandez-Gnecco G."/>
            <person name="Sproeer C."/>
            <person name="Bunk B."/>
            <person name="Overmann J."/>
            <person name="Sorensen S.J."/>
            <person name="Idczak E."/>
            <person name="Smalla K."/>
        </authorList>
    </citation>
    <scope>NUCLEOTIDE SEQUENCE</scope>
    <source>
        <strain evidence="2">Rho-11.1</strain>
        <strain evidence="4">rho-14.1</strain>
        <strain evidence="3">Rho-14.1</strain>
    </source>
</reference>
<dbReference type="InterPro" id="IPR013655">
    <property type="entry name" value="PAS_fold_3"/>
</dbReference>
<keyword evidence="4" id="KW-1185">Reference proteome</keyword>
<dbReference type="AlphaFoldDB" id="A0AAW9FHW6"/>
<dbReference type="SUPFAM" id="SSF55785">
    <property type="entry name" value="PYP-like sensor domain (PAS domain)"/>
    <property type="match status" value="1"/>
</dbReference>
<comment type="caution">
    <text evidence="2">The sequence shown here is derived from an EMBL/GenBank/DDBJ whole genome shotgun (WGS) entry which is preliminary data.</text>
</comment>
<sequence>MKQPVMPVSEFGFFTWSVAENLVFGDSKLSSFYEVDPDDFVKGIAVEVILKLIVPGDREQVAFDIHTAILSGNAASSHYSVSLRNGTTKSLISFGRCFKDDNGVPSYYSGAVMVAETSPVMVCENPLETHCKLALDLARSRGNDLAARYLASALVALGAILPL</sequence>
<dbReference type="RefSeq" id="WP_320188695.1">
    <property type="nucleotide sequence ID" value="NZ_CP192765.1"/>
</dbReference>
<evidence type="ECO:0000313" key="4">
    <source>
        <dbReference type="Proteomes" id="UP001277561"/>
    </source>
</evidence>
<gene>
    <name evidence="2" type="ORF">RMR22_23615</name>
    <name evidence="3" type="ORF">RMS29_25460</name>
</gene>
<accession>A0AAW9FHW6</accession>